<dbReference type="GO" id="GO:0000976">
    <property type="term" value="F:transcription cis-regulatory region binding"/>
    <property type="evidence" value="ECO:0007669"/>
    <property type="project" value="TreeGrafter"/>
</dbReference>
<feature type="region of interest" description="Disordered" evidence="4">
    <location>
        <begin position="1"/>
        <end position="25"/>
    </location>
</feature>
<name>A0A840I8A0_9PROT</name>
<dbReference type="Gene3D" id="3.40.50.2300">
    <property type="match status" value="2"/>
</dbReference>
<evidence type="ECO:0000259" key="5">
    <source>
        <dbReference type="PROSITE" id="PS50932"/>
    </source>
</evidence>
<evidence type="ECO:0000313" key="6">
    <source>
        <dbReference type="EMBL" id="MBB4660180.1"/>
    </source>
</evidence>
<keyword evidence="7" id="KW-1185">Reference proteome</keyword>
<keyword evidence="1" id="KW-0805">Transcription regulation</keyword>
<dbReference type="Gene3D" id="1.10.260.40">
    <property type="entry name" value="lambda repressor-like DNA-binding domains"/>
    <property type="match status" value="1"/>
</dbReference>
<dbReference type="GO" id="GO:0003700">
    <property type="term" value="F:DNA-binding transcription factor activity"/>
    <property type="evidence" value="ECO:0007669"/>
    <property type="project" value="TreeGrafter"/>
</dbReference>
<evidence type="ECO:0000256" key="3">
    <source>
        <dbReference type="ARBA" id="ARBA00023163"/>
    </source>
</evidence>
<evidence type="ECO:0000313" key="7">
    <source>
        <dbReference type="Proteomes" id="UP000563524"/>
    </source>
</evidence>
<gene>
    <name evidence="6" type="ORF">GGQ59_002724</name>
</gene>
<organism evidence="6 7">
    <name type="scientific">Parvularcula dongshanensis</name>
    <dbReference type="NCBI Taxonomy" id="1173995"/>
    <lineage>
        <taxon>Bacteria</taxon>
        <taxon>Pseudomonadati</taxon>
        <taxon>Pseudomonadota</taxon>
        <taxon>Alphaproteobacteria</taxon>
        <taxon>Parvularculales</taxon>
        <taxon>Parvularculaceae</taxon>
        <taxon>Parvularcula</taxon>
    </lineage>
</organism>
<dbReference type="AlphaFoldDB" id="A0A840I8A0"/>
<dbReference type="SMART" id="SM00354">
    <property type="entry name" value="HTH_LACI"/>
    <property type="match status" value="1"/>
</dbReference>
<reference evidence="6 7" key="1">
    <citation type="submission" date="2020-08" db="EMBL/GenBank/DDBJ databases">
        <title>Genomic Encyclopedia of Type Strains, Phase IV (KMG-IV): sequencing the most valuable type-strain genomes for metagenomic binning, comparative biology and taxonomic classification.</title>
        <authorList>
            <person name="Goeker M."/>
        </authorList>
    </citation>
    <scope>NUCLEOTIDE SEQUENCE [LARGE SCALE GENOMIC DNA]</scope>
    <source>
        <strain evidence="6 7">DSM 102850</strain>
    </source>
</reference>
<dbReference type="SUPFAM" id="SSF47413">
    <property type="entry name" value="lambda repressor-like DNA-binding domains"/>
    <property type="match status" value="1"/>
</dbReference>
<dbReference type="PANTHER" id="PTHR30146">
    <property type="entry name" value="LACI-RELATED TRANSCRIPTIONAL REPRESSOR"/>
    <property type="match status" value="1"/>
</dbReference>
<dbReference type="InterPro" id="IPR010982">
    <property type="entry name" value="Lambda_DNA-bd_dom_sf"/>
</dbReference>
<dbReference type="EMBL" id="JACHOB010000006">
    <property type="protein sequence ID" value="MBB4660180.1"/>
    <property type="molecule type" value="Genomic_DNA"/>
</dbReference>
<dbReference type="Pfam" id="PF00356">
    <property type="entry name" value="LacI"/>
    <property type="match status" value="1"/>
</dbReference>
<dbReference type="InterPro" id="IPR000843">
    <property type="entry name" value="HTH_LacI"/>
</dbReference>
<protein>
    <submittedName>
        <fullName evidence="6">DNA-binding LacI/PurR family transcriptional regulator</fullName>
    </submittedName>
</protein>
<feature type="domain" description="HTH lacI-type" evidence="5">
    <location>
        <begin position="16"/>
        <end position="70"/>
    </location>
</feature>
<dbReference type="SUPFAM" id="SSF53822">
    <property type="entry name" value="Periplasmic binding protein-like I"/>
    <property type="match status" value="1"/>
</dbReference>
<keyword evidence="3" id="KW-0804">Transcription</keyword>
<accession>A0A840I8A0</accession>
<dbReference type="PROSITE" id="PS50932">
    <property type="entry name" value="HTH_LACI_2"/>
    <property type="match status" value="1"/>
</dbReference>
<evidence type="ECO:0000256" key="2">
    <source>
        <dbReference type="ARBA" id="ARBA00023125"/>
    </source>
</evidence>
<dbReference type="RefSeq" id="WP_183819500.1">
    <property type="nucleotide sequence ID" value="NZ_JACHOB010000006.1"/>
</dbReference>
<dbReference type="PANTHER" id="PTHR30146:SF120">
    <property type="entry name" value="ALANINE RACEMASE"/>
    <property type="match status" value="1"/>
</dbReference>
<comment type="caution">
    <text evidence="6">The sequence shown here is derived from an EMBL/GenBank/DDBJ whole genome shotgun (WGS) entry which is preliminary data.</text>
</comment>
<evidence type="ECO:0000256" key="1">
    <source>
        <dbReference type="ARBA" id="ARBA00023015"/>
    </source>
</evidence>
<dbReference type="Proteomes" id="UP000563524">
    <property type="component" value="Unassembled WGS sequence"/>
</dbReference>
<evidence type="ECO:0000256" key="4">
    <source>
        <dbReference type="SAM" id="MobiDB-lite"/>
    </source>
</evidence>
<proteinExistence type="predicted"/>
<sequence>MRPPERQEAEEERQPATMSQIARRLKVSESTVSRALAGSPLVKAETREKVEALARELGFSVNLNAQRLKRRRSQTIEVVIPVEEYGRQHMSDPFFLDMIGALADALTDAGYDMLLSKRTPWAVDAEGRPRPNPLLSGRADGVIIIGQGRDQSQLRAFAAQHRQVVVWGDPEVAGDYLLVGVDNRAGGRTATEHLLSRSRRRLAFLGDPKEPEISQRCEGYKDALRAAGMPVEADLIVPARFDAVYALETITAFLGKADPIDGIVAATDVIAMTAITALQQAGLSVPGDVAVTGYDDIHSARSASPPLTTITQRIAEGGQALVATLLGAIEGGPARSRVIEPELIVRVSSG</sequence>
<dbReference type="CDD" id="cd01392">
    <property type="entry name" value="HTH_LacI"/>
    <property type="match status" value="1"/>
</dbReference>
<dbReference type="InterPro" id="IPR046335">
    <property type="entry name" value="LacI/GalR-like_sensor"/>
</dbReference>
<keyword evidence="2 6" id="KW-0238">DNA-binding</keyword>
<dbReference type="InterPro" id="IPR028082">
    <property type="entry name" value="Peripla_BP_I"/>
</dbReference>
<dbReference type="Pfam" id="PF13377">
    <property type="entry name" value="Peripla_BP_3"/>
    <property type="match status" value="1"/>
</dbReference>